<dbReference type="Pfam" id="PF03959">
    <property type="entry name" value="FSH1"/>
    <property type="match status" value="1"/>
</dbReference>
<protein>
    <recommendedName>
        <fullName evidence="2">Serine hydrolase domain-containing protein</fullName>
    </recommendedName>
</protein>
<dbReference type="InterPro" id="IPR005645">
    <property type="entry name" value="FSH-like_dom"/>
</dbReference>
<dbReference type="InterPro" id="IPR050593">
    <property type="entry name" value="LovG"/>
</dbReference>
<organism evidence="4 6">
    <name type="scientific">Venturia inaequalis</name>
    <name type="common">Apple scab fungus</name>
    <dbReference type="NCBI Taxonomy" id="5025"/>
    <lineage>
        <taxon>Eukaryota</taxon>
        <taxon>Fungi</taxon>
        <taxon>Dikarya</taxon>
        <taxon>Ascomycota</taxon>
        <taxon>Pezizomycotina</taxon>
        <taxon>Dothideomycetes</taxon>
        <taxon>Pleosporomycetidae</taxon>
        <taxon>Venturiales</taxon>
        <taxon>Venturiaceae</taxon>
        <taxon>Venturia</taxon>
    </lineage>
</organism>
<keyword evidence="1" id="KW-0378">Hydrolase</keyword>
<dbReference type="GO" id="GO:0016787">
    <property type="term" value="F:hydrolase activity"/>
    <property type="evidence" value="ECO:0007669"/>
    <property type="project" value="UniProtKB-KW"/>
</dbReference>
<name>A0A8H3UHT7_VENIN</name>
<gene>
    <name evidence="4" type="ORF">BLS_005181</name>
    <name evidence="5" type="ORF">EG327_006857</name>
    <name evidence="3" type="ORF">EG328_008825</name>
</gene>
<proteinExistence type="predicted"/>
<dbReference type="Proteomes" id="UP000490939">
    <property type="component" value="Unassembled WGS sequence"/>
</dbReference>
<dbReference type="AlphaFoldDB" id="A0A8H3UHT7"/>
<dbReference type="GO" id="GO:0005634">
    <property type="term" value="C:nucleus"/>
    <property type="evidence" value="ECO:0007669"/>
    <property type="project" value="TreeGrafter"/>
</dbReference>
<dbReference type="EMBL" id="WNWS01000509">
    <property type="protein sequence ID" value="KAE9966560.1"/>
    <property type="molecule type" value="Genomic_DNA"/>
</dbReference>
<dbReference type="EMBL" id="WNWR01000401">
    <property type="protein sequence ID" value="KAE9979911.1"/>
    <property type="molecule type" value="Genomic_DNA"/>
</dbReference>
<sequence>MGTNSEIFAAQTAALRNAMGKPHENTFEFVEAGLSCAPSAGIAELAREDAEYFSWYAKDTAARPVTEAIDALSDYVASEGPFDGVMGFSQGCALASMLLLRRNFPAPFSFAIFICAVCPLAESSLDIGILRYCDAAVDGEALIQIPTAHIIGAKDDYLADSTSLVALCCPKLRMVFDHRGGHEVPSKPKEMVEGMARTIQKVIAKVASIS</sequence>
<evidence type="ECO:0000259" key="2">
    <source>
        <dbReference type="Pfam" id="PF03959"/>
    </source>
</evidence>
<dbReference type="PANTHER" id="PTHR48070:SF7">
    <property type="entry name" value="SERINE HYDROLASE FSH DOMAIN-CONTAINING PROTEIN-RELATED"/>
    <property type="match status" value="1"/>
</dbReference>
<comment type="caution">
    <text evidence="4">The sequence shown here is derived from an EMBL/GenBank/DDBJ whole genome shotgun (WGS) entry which is preliminary data.</text>
</comment>
<dbReference type="GO" id="GO:0019748">
    <property type="term" value="P:secondary metabolic process"/>
    <property type="evidence" value="ECO:0007669"/>
    <property type="project" value="TreeGrafter"/>
</dbReference>
<feature type="domain" description="Serine hydrolase" evidence="2">
    <location>
        <begin position="2"/>
        <end position="189"/>
    </location>
</feature>
<dbReference type="InterPro" id="IPR029058">
    <property type="entry name" value="AB_hydrolase_fold"/>
</dbReference>
<evidence type="ECO:0000313" key="3">
    <source>
        <dbReference type="EMBL" id="KAE9966560.1"/>
    </source>
</evidence>
<dbReference type="Proteomes" id="UP000447873">
    <property type="component" value="Unassembled WGS sequence"/>
</dbReference>
<evidence type="ECO:0000256" key="1">
    <source>
        <dbReference type="ARBA" id="ARBA00022801"/>
    </source>
</evidence>
<evidence type="ECO:0000313" key="8">
    <source>
        <dbReference type="Proteomes" id="UP000490939"/>
    </source>
</evidence>
<dbReference type="SUPFAM" id="SSF53474">
    <property type="entry name" value="alpha/beta-Hydrolases"/>
    <property type="match status" value="1"/>
</dbReference>
<keyword evidence="8" id="KW-1185">Reference proteome</keyword>
<dbReference type="Proteomes" id="UP000433883">
    <property type="component" value="Unassembled WGS sequence"/>
</dbReference>
<accession>A0A8H3UHT7</accession>
<evidence type="ECO:0000313" key="5">
    <source>
        <dbReference type="EMBL" id="KAE9979911.1"/>
    </source>
</evidence>
<dbReference type="Gene3D" id="3.40.50.1820">
    <property type="entry name" value="alpha/beta hydrolase"/>
    <property type="match status" value="1"/>
</dbReference>
<dbReference type="PANTHER" id="PTHR48070">
    <property type="entry name" value="ESTERASE OVCA2"/>
    <property type="match status" value="1"/>
</dbReference>
<dbReference type="EMBL" id="WNWQ01000350">
    <property type="protein sequence ID" value="KAE9969915.1"/>
    <property type="molecule type" value="Genomic_DNA"/>
</dbReference>
<dbReference type="GO" id="GO:0005737">
    <property type="term" value="C:cytoplasm"/>
    <property type="evidence" value="ECO:0007669"/>
    <property type="project" value="TreeGrafter"/>
</dbReference>
<evidence type="ECO:0000313" key="7">
    <source>
        <dbReference type="Proteomes" id="UP000447873"/>
    </source>
</evidence>
<evidence type="ECO:0000313" key="4">
    <source>
        <dbReference type="EMBL" id="KAE9969915.1"/>
    </source>
</evidence>
<evidence type="ECO:0000313" key="6">
    <source>
        <dbReference type="Proteomes" id="UP000433883"/>
    </source>
</evidence>
<reference evidence="4 6" key="1">
    <citation type="submission" date="2019-11" db="EMBL/GenBank/DDBJ databases">
        <title>Venturia inaequalis Genome Resource.</title>
        <authorList>
            <person name="Lichtner F.J."/>
        </authorList>
    </citation>
    <scope>NUCLEOTIDE SEQUENCE [LARGE SCALE GENOMIC DNA]</scope>
    <source>
        <strain evidence="3 7">120213</strain>
        <strain evidence="4">Bline_iso_100314</strain>
        <strain evidence="5 8">DMI_063113</strain>
    </source>
</reference>